<proteinExistence type="predicted"/>
<name>A0ABQ5NYG8_9ACTN</name>
<feature type="transmembrane region" description="Helical" evidence="11">
    <location>
        <begin position="339"/>
        <end position="360"/>
    </location>
</feature>
<feature type="compositionally biased region" description="Low complexity" evidence="10">
    <location>
        <begin position="28"/>
        <end position="42"/>
    </location>
</feature>
<dbReference type="Proteomes" id="UP001291653">
    <property type="component" value="Unassembled WGS sequence"/>
</dbReference>
<feature type="transmembrane region" description="Helical" evidence="11">
    <location>
        <begin position="391"/>
        <end position="407"/>
    </location>
</feature>
<dbReference type="EMBL" id="BSBI01000005">
    <property type="protein sequence ID" value="GLF95403.1"/>
    <property type="molecule type" value="Genomic_DNA"/>
</dbReference>
<reference evidence="12 13" key="1">
    <citation type="submission" date="2022-10" db="EMBL/GenBank/DDBJ databases">
        <title>Draft genome sequence of Streptomyces sp. YSPA8.</title>
        <authorList>
            <person name="Moriuchi R."/>
            <person name="Dohra H."/>
            <person name="Yamamura H."/>
            <person name="Kodani S."/>
        </authorList>
    </citation>
    <scope>NUCLEOTIDE SEQUENCE [LARGE SCALE GENOMIC DNA]</scope>
    <source>
        <strain evidence="12 13">YSPA8</strain>
    </source>
</reference>
<evidence type="ECO:0000256" key="4">
    <source>
        <dbReference type="ARBA" id="ARBA00022676"/>
    </source>
</evidence>
<evidence type="ECO:0000313" key="12">
    <source>
        <dbReference type="EMBL" id="GLF95403.1"/>
    </source>
</evidence>
<dbReference type="RefSeq" id="WP_323447470.1">
    <property type="nucleotide sequence ID" value="NZ_BSBI01000005.1"/>
</dbReference>
<evidence type="ECO:0000256" key="6">
    <source>
        <dbReference type="ARBA" id="ARBA00022692"/>
    </source>
</evidence>
<keyword evidence="13" id="KW-1185">Reference proteome</keyword>
<evidence type="ECO:0000313" key="13">
    <source>
        <dbReference type="Proteomes" id="UP001291653"/>
    </source>
</evidence>
<keyword evidence="7" id="KW-0256">Endoplasmic reticulum</keyword>
<dbReference type="PANTHER" id="PTHR12468">
    <property type="entry name" value="GPI MANNOSYLTRANSFERASE 2"/>
    <property type="match status" value="1"/>
</dbReference>
<evidence type="ECO:0000256" key="7">
    <source>
        <dbReference type="ARBA" id="ARBA00022824"/>
    </source>
</evidence>
<evidence type="ECO:0000256" key="1">
    <source>
        <dbReference type="ARBA" id="ARBA00004477"/>
    </source>
</evidence>
<comment type="subcellular location">
    <subcellularLocation>
        <location evidence="1">Endoplasmic reticulum membrane</location>
        <topology evidence="1">Multi-pass membrane protein</topology>
    </subcellularLocation>
</comment>
<feature type="transmembrane region" description="Helical" evidence="11">
    <location>
        <begin position="279"/>
        <end position="299"/>
    </location>
</feature>
<keyword evidence="4" id="KW-0328">Glycosyltransferase</keyword>
<keyword evidence="8 11" id="KW-1133">Transmembrane helix</keyword>
<evidence type="ECO:0000256" key="10">
    <source>
        <dbReference type="SAM" id="MobiDB-lite"/>
    </source>
</evidence>
<evidence type="ECO:0000256" key="2">
    <source>
        <dbReference type="ARBA" id="ARBA00004687"/>
    </source>
</evidence>
<feature type="transmembrane region" description="Helical" evidence="11">
    <location>
        <begin position="414"/>
        <end position="439"/>
    </location>
</feature>
<keyword evidence="5" id="KW-0808">Transferase</keyword>
<dbReference type="PANTHER" id="PTHR12468:SF2">
    <property type="entry name" value="GPI MANNOSYLTRANSFERASE 2"/>
    <property type="match status" value="1"/>
</dbReference>
<dbReference type="InterPro" id="IPR007315">
    <property type="entry name" value="PIG-V/Gpi18"/>
</dbReference>
<evidence type="ECO:0000256" key="9">
    <source>
        <dbReference type="ARBA" id="ARBA00023136"/>
    </source>
</evidence>
<feature type="transmembrane region" description="Helical" evidence="11">
    <location>
        <begin position="163"/>
        <end position="182"/>
    </location>
</feature>
<feature type="transmembrane region" description="Helical" evidence="11">
    <location>
        <begin position="72"/>
        <end position="94"/>
    </location>
</feature>
<organism evidence="12 13">
    <name type="scientific">Streptomyces yaizuensis</name>
    <dbReference type="NCBI Taxonomy" id="2989713"/>
    <lineage>
        <taxon>Bacteria</taxon>
        <taxon>Bacillati</taxon>
        <taxon>Actinomycetota</taxon>
        <taxon>Actinomycetes</taxon>
        <taxon>Kitasatosporales</taxon>
        <taxon>Streptomycetaceae</taxon>
        <taxon>Streptomyces</taxon>
    </lineage>
</organism>
<evidence type="ECO:0000256" key="11">
    <source>
        <dbReference type="SAM" id="Phobius"/>
    </source>
</evidence>
<keyword evidence="3" id="KW-0337">GPI-anchor biosynthesis</keyword>
<feature type="transmembrane region" description="Helical" evidence="11">
    <location>
        <begin position="236"/>
        <end position="267"/>
    </location>
</feature>
<feature type="compositionally biased region" description="Basic and acidic residues" evidence="10">
    <location>
        <begin position="1"/>
        <end position="11"/>
    </location>
</feature>
<sequence length="440" mass="46742">MAAHQTHHDPRPSTVTVPAPRRLRKADTGPGTPAGANGTTGTSGDPVARKDPRAAAPRRSGHRGRRNDIRRAAWTALSVHAVTTGVHLMILAWLNGAGGPGAPALRDRLLAWDAQLYLSIATDGYPPGLTYGPDGEPTGNNLAFFPLYPLLTRLLHRSTGIEAGTAAITLSHLALLAALYAVHRLLTRLCGERVAVIGIVLVAGAQPMALTFLMGYSEALFLALAAGTLLAAHRHAWLTAGTLALLAGLTRPAAGAVTLALITAVALELRRTRRFTWRPLAAVALGCAGTPAYLGWVGLRTGRADAWFLVQEAGWGTHWDYGDAFFRFLADTFRSADGWVALSTAVLLVAAVAGTALAFRRDTWPPLLVYGCTVLVLTLGQSNYYHSKLRLIVPALVFLVPLALALARAGTRTAVTALTAATLFGSWYGAHMLTVWRYAI</sequence>
<feature type="region of interest" description="Disordered" evidence="10">
    <location>
        <begin position="1"/>
        <end position="67"/>
    </location>
</feature>
<comment type="pathway">
    <text evidence="2">Glycolipid biosynthesis; glycosylphosphatidylinositol-anchor biosynthesis.</text>
</comment>
<comment type="caution">
    <text evidence="12">The sequence shown here is derived from an EMBL/GenBank/DDBJ whole genome shotgun (WGS) entry which is preliminary data.</text>
</comment>
<accession>A0ABQ5NYG8</accession>
<evidence type="ECO:0000256" key="8">
    <source>
        <dbReference type="ARBA" id="ARBA00022989"/>
    </source>
</evidence>
<evidence type="ECO:0000256" key="3">
    <source>
        <dbReference type="ARBA" id="ARBA00022502"/>
    </source>
</evidence>
<feature type="transmembrane region" description="Helical" evidence="11">
    <location>
        <begin position="194"/>
        <end position="216"/>
    </location>
</feature>
<protein>
    <submittedName>
        <fullName evidence="12">Membrane protein</fullName>
    </submittedName>
</protein>
<gene>
    <name evidence="12" type="ORF">SYYSPA8_13920</name>
</gene>
<evidence type="ECO:0000256" key="5">
    <source>
        <dbReference type="ARBA" id="ARBA00022679"/>
    </source>
</evidence>
<feature type="transmembrane region" description="Helical" evidence="11">
    <location>
        <begin position="367"/>
        <end position="385"/>
    </location>
</feature>
<keyword evidence="9 11" id="KW-0472">Membrane</keyword>
<keyword evidence="6 11" id="KW-0812">Transmembrane</keyword>